<reference evidence="1 2" key="1">
    <citation type="submission" date="2018-06" db="EMBL/GenBank/DDBJ databases">
        <title>OYT1 Genome Sequencing.</title>
        <authorList>
            <person name="Kato S."/>
            <person name="Itoh T."/>
            <person name="Ohkuma M."/>
        </authorList>
    </citation>
    <scope>NUCLEOTIDE SEQUENCE [LARGE SCALE GENOMIC DNA]</scope>
    <source>
        <strain evidence="1 2">OYT1</strain>
    </source>
</reference>
<evidence type="ECO:0000313" key="1">
    <source>
        <dbReference type="EMBL" id="BBE50376.1"/>
    </source>
</evidence>
<evidence type="ECO:0000313" key="2">
    <source>
        <dbReference type="Proteomes" id="UP000033070"/>
    </source>
</evidence>
<proteinExistence type="predicted"/>
<organism evidence="1 2">
    <name type="scientific">Ferriphaselus amnicola</name>
    <dbReference type="NCBI Taxonomy" id="1188319"/>
    <lineage>
        <taxon>Bacteria</taxon>
        <taxon>Pseudomonadati</taxon>
        <taxon>Pseudomonadota</taxon>
        <taxon>Betaproteobacteria</taxon>
        <taxon>Nitrosomonadales</taxon>
        <taxon>Gallionellaceae</taxon>
        <taxon>Ferriphaselus</taxon>
    </lineage>
</organism>
<dbReference type="InterPro" id="IPR021725">
    <property type="entry name" value="Cdd1"/>
</dbReference>
<keyword evidence="2" id="KW-1185">Reference proteome</keyword>
<sequence length="101" mass="11387">MPARKQLRPPPDAARLEDLPNIGKSIAADLRSLGIHQPQQLFDHTPLALYLYLATTMGKRHDPCVLYTLLAARHYLETGEVVPWWKFTEQGKQLLGSVLAK</sequence>
<dbReference type="Gene3D" id="1.10.150.20">
    <property type="entry name" value="5' to 3' exonuclease, C-terminal subdomain"/>
    <property type="match status" value="1"/>
</dbReference>
<dbReference type="OrthoDB" id="7173324at2"/>
<dbReference type="KEGG" id="fam:OYT1_ch0813"/>
<dbReference type="Pfam" id="PF11731">
    <property type="entry name" value="Cdd1"/>
    <property type="match status" value="1"/>
</dbReference>
<dbReference type="RefSeq" id="WP_062626857.1">
    <property type="nucleotide sequence ID" value="NZ_AP018738.1"/>
</dbReference>
<dbReference type="AlphaFoldDB" id="A0A2Z6GA93"/>
<dbReference type="STRING" id="1188319.OYT1_01682"/>
<dbReference type="EMBL" id="AP018738">
    <property type="protein sequence ID" value="BBE50376.1"/>
    <property type="molecule type" value="Genomic_DNA"/>
</dbReference>
<accession>A0A2Z6GA93</accession>
<dbReference type="Proteomes" id="UP000033070">
    <property type="component" value="Chromosome"/>
</dbReference>
<protein>
    <submittedName>
        <fullName evidence="1">Mitomycin resistance protein</fullName>
    </submittedName>
</protein>
<gene>
    <name evidence="1" type="ORF">OYT1_ch0813</name>
</gene>
<name>A0A2Z6GA93_9PROT</name>